<dbReference type="PANTHER" id="PTHR30055">
    <property type="entry name" value="HTH-TYPE TRANSCRIPTIONAL REGULATOR RUTR"/>
    <property type="match status" value="1"/>
</dbReference>
<organism evidence="4 5">
    <name type="scientific">[Mycobacterium] wendilense</name>
    <dbReference type="NCBI Taxonomy" id="3064284"/>
    <lineage>
        <taxon>Bacteria</taxon>
        <taxon>Bacillati</taxon>
        <taxon>Actinomycetota</taxon>
        <taxon>Actinomycetes</taxon>
        <taxon>Mycobacteriales</taxon>
        <taxon>Mycobacteriaceae</taxon>
        <taxon>Mycolicibacter</taxon>
    </lineage>
</organism>
<accession>A0ABM9M883</accession>
<sequence>MTARSASDEGAVGEVERIVGAAVEVMQRVAPATPRVSDIVAAANSSNKAFYRYFASKDELFVAVMERGVALTVASLQRQMAKESDPARKIARWVEGVLEQVADPNLLSTSRATTAQMSASANRSVANSEIMAPMRDLLAEPVAALGRSPADAELVFQCATGTMRRYFGAGQRPEPRDIEHVVNFCLRGLGVHPVRE</sequence>
<dbReference type="InterPro" id="IPR001647">
    <property type="entry name" value="HTH_TetR"/>
</dbReference>
<reference evidence="4 5" key="1">
    <citation type="submission" date="2023-08" db="EMBL/GenBank/DDBJ databases">
        <authorList>
            <person name="Folkvardsen B D."/>
            <person name="Norman A."/>
        </authorList>
    </citation>
    <scope>NUCLEOTIDE SEQUENCE [LARGE SCALE GENOMIC DNA]</scope>
    <source>
        <strain evidence="4 5">Mu0050</strain>
    </source>
</reference>
<dbReference type="InterPro" id="IPR050109">
    <property type="entry name" value="HTH-type_TetR-like_transc_reg"/>
</dbReference>
<proteinExistence type="predicted"/>
<keyword evidence="1 2" id="KW-0238">DNA-binding</keyword>
<dbReference type="Gene3D" id="1.10.357.10">
    <property type="entry name" value="Tetracycline Repressor, domain 2"/>
    <property type="match status" value="1"/>
</dbReference>
<evidence type="ECO:0000313" key="4">
    <source>
        <dbReference type="EMBL" id="CAJ1578736.1"/>
    </source>
</evidence>
<feature type="domain" description="HTH tetR-type" evidence="3">
    <location>
        <begin position="12"/>
        <end position="72"/>
    </location>
</feature>
<gene>
    <name evidence="4" type="ORF">MU0050_000179</name>
</gene>
<evidence type="ECO:0000256" key="2">
    <source>
        <dbReference type="PROSITE-ProRule" id="PRU00335"/>
    </source>
</evidence>
<protein>
    <submittedName>
        <fullName evidence="4">TetR/AcrR family transcriptional regulator</fullName>
    </submittedName>
</protein>
<keyword evidence="5" id="KW-1185">Reference proteome</keyword>
<dbReference type="EMBL" id="OY726395">
    <property type="protein sequence ID" value="CAJ1578736.1"/>
    <property type="molecule type" value="Genomic_DNA"/>
</dbReference>
<dbReference type="RefSeq" id="WP_316513694.1">
    <property type="nucleotide sequence ID" value="NZ_OY726395.1"/>
</dbReference>
<feature type="DNA-binding region" description="H-T-H motif" evidence="2">
    <location>
        <begin position="35"/>
        <end position="54"/>
    </location>
</feature>
<evidence type="ECO:0000259" key="3">
    <source>
        <dbReference type="PROSITE" id="PS50977"/>
    </source>
</evidence>
<evidence type="ECO:0000256" key="1">
    <source>
        <dbReference type="ARBA" id="ARBA00023125"/>
    </source>
</evidence>
<dbReference type="PANTHER" id="PTHR30055:SF226">
    <property type="entry name" value="HTH-TYPE TRANSCRIPTIONAL REGULATOR PKSA"/>
    <property type="match status" value="1"/>
</dbReference>
<evidence type="ECO:0000313" key="5">
    <source>
        <dbReference type="Proteomes" id="UP001190466"/>
    </source>
</evidence>
<name>A0ABM9M883_9MYCO</name>
<dbReference type="PROSITE" id="PS50977">
    <property type="entry name" value="HTH_TETR_2"/>
    <property type="match status" value="1"/>
</dbReference>
<dbReference type="InterPro" id="IPR009057">
    <property type="entry name" value="Homeodomain-like_sf"/>
</dbReference>
<dbReference type="Proteomes" id="UP001190466">
    <property type="component" value="Chromosome"/>
</dbReference>
<dbReference type="Pfam" id="PF00440">
    <property type="entry name" value="TetR_N"/>
    <property type="match status" value="1"/>
</dbReference>
<dbReference type="SUPFAM" id="SSF46689">
    <property type="entry name" value="Homeodomain-like"/>
    <property type="match status" value="1"/>
</dbReference>